<accession>E2SD66</accession>
<comment type="caution">
    <text evidence="1">The sequence shown here is derived from an EMBL/GenBank/DDBJ whole genome shotgun (WGS) entry which is preliminary data.</text>
</comment>
<dbReference type="Proteomes" id="UP000003111">
    <property type="component" value="Unassembled WGS sequence"/>
</dbReference>
<dbReference type="OrthoDB" id="3746879at2"/>
<dbReference type="SUPFAM" id="SSF56801">
    <property type="entry name" value="Acetyl-CoA synthetase-like"/>
    <property type="match status" value="1"/>
</dbReference>
<dbReference type="STRING" id="585531.HMPREF0063_12378"/>
<evidence type="ECO:0008006" key="3">
    <source>
        <dbReference type="Google" id="ProtNLM"/>
    </source>
</evidence>
<evidence type="ECO:0000313" key="2">
    <source>
        <dbReference type="Proteomes" id="UP000003111"/>
    </source>
</evidence>
<proteinExistence type="predicted"/>
<name>E2SD66_9ACTN</name>
<keyword evidence="2" id="KW-1185">Reference proteome</keyword>
<dbReference type="AlphaFoldDB" id="E2SD66"/>
<dbReference type="Gene3D" id="3.40.50.12780">
    <property type="entry name" value="N-terminal domain of ligase-like"/>
    <property type="match status" value="1"/>
</dbReference>
<reference evidence="1" key="1">
    <citation type="submission" date="2010-08" db="EMBL/GenBank/DDBJ databases">
        <authorList>
            <person name="Muzny D."/>
            <person name="Qin X."/>
            <person name="Buhay C."/>
            <person name="Dugan-Rocha S."/>
            <person name="Ding Y."/>
            <person name="Chen G."/>
            <person name="Hawes A."/>
            <person name="Holder M."/>
            <person name="Jhangiani S."/>
            <person name="Johnson A."/>
            <person name="Khan Z."/>
            <person name="Li Z."/>
            <person name="Liu W."/>
            <person name="Liu X."/>
            <person name="Perez L."/>
            <person name="Shen H."/>
            <person name="Wang Q."/>
            <person name="Watt J."/>
            <person name="Xi L."/>
            <person name="Xin Y."/>
            <person name="Zhou J."/>
            <person name="Deng J."/>
            <person name="Jiang H."/>
            <person name="Liu Y."/>
            <person name="Qu J."/>
            <person name="Song X.-Z."/>
            <person name="Zhang L."/>
            <person name="Villasana D."/>
            <person name="Johnson A."/>
            <person name="Liu J."/>
            <person name="Liyanage D."/>
            <person name="Lorensuhewa L."/>
            <person name="Robinson T."/>
            <person name="Song A."/>
            <person name="Song B.-B."/>
            <person name="Dinh H."/>
            <person name="Thornton R."/>
            <person name="Coyle M."/>
            <person name="Francisco L."/>
            <person name="Jackson L."/>
            <person name="Javaid M."/>
            <person name="Korchina V."/>
            <person name="Kovar C."/>
            <person name="Mata R."/>
            <person name="Mathew T."/>
            <person name="Ngo R."/>
            <person name="Nguyen L."/>
            <person name="Nguyen N."/>
            <person name="Okwuonu G."/>
            <person name="Ongeri F."/>
            <person name="Pham C."/>
            <person name="Simmons D."/>
            <person name="Wilczek-Boney K."/>
            <person name="Hale W."/>
            <person name="Jakkamsetti A."/>
            <person name="Pham P."/>
            <person name="Ruth R."/>
            <person name="San Lucas F."/>
            <person name="Warren J."/>
            <person name="Zhang J."/>
            <person name="Zhao Z."/>
            <person name="Zhou C."/>
            <person name="Zhu D."/>
            <person name="Lee S."/>
            <person name="Bess C."/>
            <person name="Blankenburg K."/>
            <person name="Forbes L."/>
            <person name="Fu Q."/>
            <person name="Gubbala S."/>
            <person name="Hirani K."/>
            <person name="Jayaseelan J.C."/>
            <person name="Lara F."/>
            <person name="Munidasa M."/>
            <person name="Palculict T."/>
            <person name="Patil S."/>
            <person name="Pu L.-L."/>
            <person name="Saada N."/>
            <person name="Tang L."/>
            <person name="Weissenberger G."/>
            <person name="Zhu Y."/>
            <person name="Hemphill L."/>
            <person name="Shang Y."/>
            <person name="Youmans B."/>
            <person name="Ayvaz T."/>
            <person name="Ross M."/>
            <person name="Santibanez J."/>
            <person name="Aqrawi P."/>
            <person name="Gross S."/>
            <person name="Joshi V."/>
            <person name="Fowler G."/>
            <person name="Nazareth L."/>
            <person name="Reid J."/>
            <person name="Worley K."/>
            <person name="Petrosino J."/>
            <person name="Highlander S."/>
            <person name="Gibbs R."/>
        </authorList>
    </citation>
    <scope>NUCLEOTIDE SEQUENCE [LARGE SCALE GENOMIC DNA]</scope>
    <source>
        <strain evidence="1">DSM 15272</strain>
    </source>
</reference>
<gene>
    <name evidence="1" type="ORF">HMPREF0063_12378</name>
</gene>
<dbReference type="eggNOG" id="ENOG502ZGMI">
    <property type="taxonomic scope" value="Bacteria"/>
</dbReference>
<evidence type="ECO:0000313" key="1">
    <source>
        <dbReference type="EMBL" id="EFQ83169.1"/>
    </source>
</evidence>
<dbReference type="RefSeq" id="WP_007077470.1">
    <property type="nucleotide sequence ID" value="NZ_CM001024.1"/>
</dbReference>
<sequence>MPSAEPSLAFRLLDVHVIHGRADDRAVQHPDLTRSFAELLHESASLAGGLRMMGLGPEDVLVLRSPSVQVRVVTVLACIRLGAHVEDDAVSPHAVVEGDPAQVVLGDAAESWAVLLKAGRGDPAEAAPTDPPGYAARVAEQHADLVEPLLAGRPVSLPR</sequence>
<dbReference type="InterPro" id="IPR042099">
    <property type="entry name" value="ANL_N_sf"/>
</dbReference>
<organism evidence="1 2">
    <name type="scientific">Aeromicrobium marinum DSM 15272</name>
    <dbReference type="NCBI Taxonomy" id="585531"/>
    <lineage>
        <taxon>Bacteria</taxon>
        <taxon>Bacillati</taxon>
        <taxon>Actinomycetota</taxon>
        <taxon>Actinomycetes</taxon>
        <taxon>Propionibacteriales</taxon>
        <taxon>Nocardioidaceae</taxon>
        <taxon>Aeromicrobium</taxon>
    </lineage>
</organism>
<dbReference type="HOGENOM" id="CLU_1657114_0_0_11"/>
<protein>
    <recommendedName>
        <fullName evidence="3">AMP-dependent synthetase/ligase domain-containing protein</fullName>
    </recommendedName>
</protein>
<dbReference type="EMBL" id="ACLF03000006">
    <property type="protein sequence ID" value="EFQ83169.1"/>
    <property type="molecule type" value="Genomic_DNA"/>
</dbReference>